<sequence>MGVGEEGSWELGVGGWGGRGMGRWELGEEIGKFDNYQLRTLLRGS</sequence>
<accession>A0ACD5GSP7</accession>
<evidence type="ECO:0000313" key="2">
    <source>
        <dbReference type="Proteomes" id="UP000095472"/>
    </source>
</evidence>
<keyword evidence="2" id="KW-1185">Reference proteome</keyword>
<evidence type="ECO:0000313" key="1">
    <source>
        <dbReference type="EMBL" id="XPM63850.1"/>
    </source>
</evidence>
<reference evidence="1 2" key="1">
    <citation type="journal article" date="2016" name="Genome Announc.">
        <title>Draft Genome Sequence of the Thermotolerant Cyanobacterium Desertifilum sp. IPPAS B-1220.</title>
        <authorList>
            <person name="Mironov K.S."/>
            <person name="Sinetova M.A."/>
            <person name="Bolatkhan K."/>
            <person name="Zayadan B.K."/>
            <person name="Ustinova V.V."/>
            <person name="Kupriyanova E.V."/>
            <person name="Skrypnik A.N."/>
            <person name="Gogoleva N.E."/>
            <person name="Gogolev Y.V."/>
            <person name="Los D.A."/>
        </authorList>
    </citation>
    <scope>NUCLEOTIDE SEQUENCE [LARGE SCALE GENOMIC DNA]</scope>
    <source>
        <strain evidence="1 2">IPPAS B-1220</strain>
    </source>
</reference>
<organism evidence="1 2">
    <name type="scientific">Desertifilum tharense IPPAS B-1220</name>
    <dbReference type="NCBI Taxonomy" id="1781255"/>
    <lineage>
        <taxon>Bacteria</taxon>
        <taxon>Bacillati</taxon>
        <taxon>Cyanobacteriota</taxon>
        <taxon>Cyanophyceae</taxon>
        <taxon>Desertifilales</taxon>
        <taxon>Desertifilaceae</taxon>
        <taxon>Desertifilum</taxon>
    </lineage>
</organism>
<gene>
    <name evidence="1" type="ORF">BH720_032625</name>
</gene>
<proteinExistence type="predicted"/>
<dbReference type="EMBL" id="CP182909">
    <property type="protein sequence ID" value="XPM63850.1"/>
    <property type="molecule type" value="Genomic_DNA"/>
</dbReference>
<protein>
    <submittedName>
        <fullName evidence="1">Uncharacterized protein</fullName>
    </submittedName>
</protein>
<dbReference type="Proteomes" id="UP000095472">
    <property type="component" value="Chromosome"/>
</dbReference>
<name>A0ACD5GSP7_9CYAN</name>